<gene>
    <name evidence="2" type="ORF">S01H4_19592</name>
</gene>
<evidence type="ECO:0000313" key="2">
    <source>
        <dbReference type="EMBL" id="GAG57547.1"/>
    </source>
</evidence>
<dbReference type="InterPro" id="IPR037151">
    <property type="entry name" value="AlkB-like_sf"/>
</dbReference>
<evidence type="ECO:0000259" key="1">
    <source>
        <dbReference type="Pfam" id="PF13532"/>
    </source>
</evidence>
<dbReference type="AlphaFoldDB" id="X0ZHE3"/>
<sequence>MDSLVYIPNFITAEEECIFVNYFASCDKWHMRGKRRMQAYGYKYEKGDFATGLRKTQEIPNTFLSLVHNINLTTDRNFNQMTVNEYLPGQGIDSHYDHKTRFGDSIAGISLGSGCTMIFENLFYKSF</sequence>
<dbReference type="InterPro" id="IPR027450">
    <property type="entry name" value="AlkB-like"/>
</dbReference>
<proteinExistence type="predicted"/>
<name>X0ZHE3_9ZZZZ</name>
<accession>X0ZHE3</accession>
<dbReference type="SUPFAM" id="SSF51197">
    <property type="entry name" value="Clavaminate synthase-like"/>
    <property type="match status" value="1"/>
</dbReference>
<dbReference type="Pfam" id="PF13532">
    <property type="entry name" value="2OG-FeII_Oxy_2"/>
    <property type="match status" value="1"/>
</dbReference>
<dbReference type="GO" id="GO:0032451">
    <property type="term" value="F:demethylase activity"/>
    <property type="evidence" value="ECO:0007669"/>
    <property type="project" value="TreeGrafter"/>
</dbReference>
<feature type="domain" description="Alpha-ketoglutarate-dependent dioxygenase AlkB-like" evidence="1">
    <location>
        <begin position="38"/>
        <end position="119"/>
    </location>
</feature>
<reference evidence="2" key="1">
    <citation type="journal article" date="2014" name="Front. Microbiol.">
        <title>High frequency of phylogenetically diverse reductive dehalogenase-homologous genes in deep subseafloor sedimentary metagenomes.</title>
        <authorList>
            <person name="Kawai M."/>
            <person name="Futagami T."/>
            <person name="Toyoda A."/>
            <person name="Takaki Y."/>
            <person name="Nishi S."/>
            <person name="Hori S."/>
            <person name="Arai W."/>
            <person name="Tsubouchi T."/>
            <person name="Morono Y."/>
            <person name="Uchiyama I."/>
            <person name="Ito T."/>
            <person name="Fujiyama A."/>
            <person name="Inagaki F."/>
            <person name="Takami H."/>
        </authorList>
    </citation>
    <scope>NUCLEOTIDE SEQUENCE</scope>
    <source>
        <strain evidence="2">Expedition CK06-06</strain>
    </source>
</reference>
<protein>
    <recommendedName>
        <fullName evidence="1">Alpha-ketoglutarate-dependent dioxygenase AlkB-like domain-containing protein</fullName>
    </recommendedName>
</protein>
<dbReference type="PANTHER" id="PTHR12463:SF1">
    <property type="entry name" value="2-OXOGLUTARATE AND FE-DEPENDENT OXYGENASE FAMILY PROTEIN"/>
    <property type="match status" value="1"/>
</dbReference>
<dbReference type="GO" id="GO:0016491">
    <property type="term" value="F:oxidoreductase activity"/>
    <property type="evidence" value="ECO:0007669"/>
    <property type="project" value="TreeGrafter"/>
</dbReference>
<dbReference type="GO" id="GO:0070988">
    <property type="term" value="P:demethylation"/>
    <property type="evidence" value="ECO:0007669"/>
    <property type="project" value="InterPro"/>
</dbReference>
<dbReference type="InterPro" id="IPR032857">
    <property type="entry name" value="ALKBH4"/>
</dbReference>
<organism evidence="2">
    <name type="scientific">marine sediment metagenome</name>
    <dbReference type="NCBI Taxonomy" id="412755"/>
    <lineage>
        <taxon>unclassified sequences</taxon>
        <taxon>metagenomes</taxon>
        <taxon>ecological metagenomes</taxon>
    </lineage>
</organism>
<comment type="caution">
    <text evidence="2">The sequence shown here is derived from an EMBL/GenBank/DDBJ whole genome shotgun (WGS) entry which is preliminary data.</text>
</comment>
<dbReference type="PANTHER" id="PTHR12463">
    <property type="entry name" value="OXYGENASE-RELATED"/>
    <property type="match status" value="1"/>
</dbReference>
<dbReference type="EMBL" id="BART01008747">
    <property type="protein sequence ID" value="GAG57547.1"/>
    <property type="molecule type" value="Genomic_DNA"/>
</dbReference>
<dbReference type="Gene3D" id="2.60.120.590">
    <property type="entry name" value="Alpha-ketoglutarate-dependent dioxygenase AlkB-like"/>
    <property type="match status" value="1"/>
</dbReference>